<keyword evidence="10 12" id="KW-0486">Methionine biosynthesis</keyword>
<dbReference type="AlphaFoldDB" id="A0A0G2J5F8"/>
<dbReference type="InterPro" id="IPR020867">
    <property type="entry name" value="THF_DH/CycHdrlase_CS"/>
</dbReference>
<feature type="domain" description="Tetrahydrofolate dehydrogenase/cyclohydrolase NAD(P)-binding" evidence="14">
    <location>
        <begin position="139"/>
        <end position="285"/>
    </location>
</feature>
<keyword evidence="8 12" id="KW-0560">Oxidoreductase</keyword>
<keyword evidence="9 12" id="KW-0368">Histidine biosynthesis</keyword>
<organism evidence="15 16">
    <name type="scientific">Candidatus Synechococcus spongiarum SP3</name>
    <dbReference type="NCBI Taxonomy" id="1604020"/>
    <lineage>
        <taxon>Bacteria</taxon>
        <taxon>Bacillati</taxon>
        <taxon>Cyanobacteriota</taxon>
        <taxon>Cyanophyceae</taxon>
        <taxon>Synechococcales</taxon>
        <taxon>Synechococcaceae</taxon>
        <taxon>Synechococcus</taxon>
    </lineage>
</organism>
<reference evidence="15 16" key="1">
    <citation type="submission" date="2015-01" db="EMBL/GenBank/DDBJ databases">
        <title>Lifestyle Evolution in Cyanobacterial Symbionts of Sponges.</title>
        <authorList>
            <person name="Burgsdorf I."/>
            <person name="Slaby B.M."/>
            <person name="Handley K.M."/>
            <person name="Haber M."/>
            <person name="Blom J."/>
            <person name="Marshall C.W."/>
            <person name="Gilbert J.A."/>
            <person name="Hentschel U."/>
            <person name="Steindler L."/>
        </authorList>
    </citation>
    <scope>NUCLEOTIDE SEQUENCE [LARGE SCALE GENOMIC DNA]</scope>
    <source>
        <strain evidence="15">SP3</strain>
    </source>
</reference>
<dbReference type="PROSITE" id="PS00767">
    <property type="entry name" value="THF_DHG_CYH_2"/>
    <property type="match status" value="1"/>
</dbReference>
<dbReference type="GO" id="GO:0000105">
    <property type="term" value="P:L-histidine biosynthetic process"/>
    <property type="evidence" value="ECO:0007669"/>
    <property type="project" value="UniProtKB-KW"/>
</dbReference>
<dbReference type="NCBIfam" id="NF010783">
    <property type="entry name" value="PRK14186.1"/>
    <property type="match status" value="1"/>
</dbReference>
<dbReference type="PROSITE" id="PS00766">
    <property type="entry name" value="THF_DHG_CYH_1"/>
    <property type="match status" value="1"/>
</dbReference>
<comment type="subunit">
    <text evidence="2 12">Homodimer.</text>
</comment>
<dbReference type="GO" id="GO:0004488">
    <property type="term" value="F:methylenetetrahydrofolate dehydrogenase (NADP+) activity"/>
    <property type="evidence" value="ECO:0007669"/>
    <property type="project" value="UniProtKB-UniRule"/>
</dbReference>
<evidence type="ECO:0000256" key="10">
    <source>
        <dbReference type="ARBA" id="ARBA00023167"/>
    </source>
</evidence>
<evidence type="ECO:0000256" key="8">
    <source>
        <dbReference type="ARBA" id="ARBA00023002"/>
    </source>
</evidence>
<dbReference type="GO" id="GO:0004477">
    <property type="term" value="F:methenyltetrahydrofolate cyclohydrolase activity"/>
    <property type="evidence" value="ECO:0007669"/>
    <property type="project" value="UniProtKB-UniRule"/>
</dbReference>
<dbReference type="Proteomes" id="UP000035067">
    <property type="component" value="Unassembled WGS sequence"/>
</dbReference>
<dbReference type="Gene3D" id="3.40.50.720">
    <property type="entry name" value="NAD(P)-binding Rossmann-like Domain"/>
    <property type="match status" value="1"/>
</dbReference>
<comment type="function">
    <text evidence="12">Catalyzes the oxidation of 5,10-methylenetetrahydrofolate to 5,10-methenyltetrahydrofolate and then the hydrolysis of 5,10-methenyltetrahydrofolate to 10-formyltetrahydrofolate.</text>
</comment>
<keyword evidence="5 12" id="KW-0658">Purine biosynthesis</keyword>
<dbReference type="Pfam" id="PF02882">
    <property type="entry name" value="THF_DHG_CYH_C"/>
    <property type="match status" value="1"/>
</dbReference>
<keyword evidence="11 12" id="KW-0511">Multifunctional enzyme</keyword>
<sequence>MAKRLDGRLLAARHEASLRASIAQHLATADDPPGLAVVRIGDDPASGVYVRNKAQACGRVGIESRIIHHPATASQQEVLESIHQLNGNPSCDGILVQLPIPPPLDARQLLLAVDPAKDVDGLHPLNLGRLVRGEPGLRSCTPAGIMALLAHGGIALDGMRALVIGRSILVGQPMAILLQQANATVTVAHSRTRDLAHHCRQAELLVVAAGKPGLVGADWVRPGVVVVDVGMHRVPPQRQGEQGTLRGDVCFEAVEPLASHVTPVPGGVGPMTVAMLLWNTVQAWRLRRGGVVGTDLAPLPR</sequence>
<dbReference type="InterPro" id="IPR046346">
    <property type="entry name" value="Aminoacid_DH-like_N_sf"/>
</dbReference>
<evidence type="ECO:0000259" key="13">
    <source>
        <dbReference type="Pfam" id="PF00763"/>
    </source>
</evidence>
<dbReference type="FunFam" id="3.40.50.720:FF:000006">
    <property type="entry name" value="Bifunctional protein FolD"/>
    <property type="match status" value="1"/>
</dbReference>
<dbReference type="InterPro" id="IPR020630">
    <property type="entry name" value="THF_DH/CycHdrlase_cat_dom"/>
</dbReference>
<dbReference type="InterPro" id="IPR000672">
    <property type="entry name" value="THF_DH/CycHdrlase"/>
</dbReference>
<evidence type="ECO:0000259" key="14">
    <source>
        <dbReference type="Pfam" id="PF02882"/>
    </source>
</evidence>
<comment type="pathway">
    <text evidence="1 12">One-carbon metabolism; tetrahydrofolate interconversion.</text>
</comment>
<protein>
    <recommendedName>
        <fullName evidence="12">Bifunctional protein FolD</fullName>
    </recommendedName>
    <domain>
        <recommendedName>
            <fullName evidence="12">Methylenetetrahydrofolate dehydrogenase</fullName>
            <ecNumber evidence="12">1.5.1.5</ecNumber>
        </recommendedName>
    </domain>
    <domain>
        <recommendedName>
            <fullName evidence="12">Methenyltetrahydrofolate cyclohydrolase</fullName>
            <ecNumber evidence="12">3.5.4.9</ecNumber>
        </recommendedName>
    </domain>
</protein>
<name>A0A0G2J5F8_9SYNE</name>
<dbReference type="EC" id="3.5.4.9" evidence="12"/>
<evidence type="ECO:0000313" key="15">
    <source>
        <dbReference type="EMBL" id="KKZ12993.1"/>
    </source>
</evidence>
<evidence type="ECO:0000256" key="2">
    <source>
        <dbReference type="ARBA" id="ARBA00011738"/>
    </source>
</evidence>
<evidence type="ECO:0000256" key="5">
    <source>
        <dbReference type="ARBA" id="ARBA00022755"/>
    </source>
</evidence>
<dbReference type="PANTHER" id="PTHR48099:SF5">
    <property type="entry name" value="C-1-TETRAHYDROFOLATE SYNTHASE, CYTOPLASMIC"/>
    <property type="match status" value="1"/>
</dbReference>
<keyword evidence="6 12" id="KW-0378">Hydrolase</keyword>
<dbReference type="InterPro" id="IPR020631">
    <property type="entry name" value="THF_DH/CycHdrlase_NAD-bd_dom"/>
</dbReference>
<dbReference type="Pfam" id="PF00763">
    <property type="entry name" value="THF_DHG_CYH"/>
    <property type="match status" value="1"/>
</dbReference>
<dbReference type="UniPathway" id="UPA00193"/>
<dbReference type="EC" id="1.5.1.5" evidence="12"/>
<dbReference type="PANTHER" id="PTHR48099">
    <property type="entry name" value="C-1-TETRAHYDROFOLATE SYNTHASE, CYTOPLASMIC-RELATED"/>
    <property type="match status" value="1"/>
</dbReference>
<evidence type="ECO:0000256" key="11">
    <source>
        <dbReference type="ARBA" id="ARBA00023268"/>
    </source>
</evidence>
<proteinExistence type="inferred from homology"/>
<dbReference type="GO" id="GO:0006164">
    <property type="term" value="P:purine nucleotide biosynthetic process"/>
    <property type="evidence" value="ECO:0007669"/>
    <property type="project" value="UniProtKB-KW"/>
</dbReference>
<comment type="similarity">
    <text evidence="12">Belongs to the tetrahydrofolate dehydrogenase/cyclohydrolase family.</text>
</comment>
<dbReference type="HAMAP" id="MF_01576">
    <property type="entry name" value="THF_DHG_CYH"/>
    <property type="match status" value="1"/>
</dbReference>
<dbReference type="GO" id="GO:0005829">
    <property type="term" value="C:cytosol"/>
    <property type="evidence" value="ECO:0007669"/>
    <property type="project" value="TreeGrafter"/>
</dbReference>
<comment type="caution">
    <text evidence="15">The sequence shown here is derived from an EMBL/GenBank/DDBJ whole genome shotgun (WGS) entry which is preliminary data.</text>
</comment>
<dbReference type="SUPFAM" id="SSF53223">
    <property type="entry name" value="Aminoacid dehydrogenase-like, N-terminal domain"/>
    <property type="match status" value="1"/>
</dbReference>
<evidence type="ECO:0000256" key="3">
    <source>
        <dbReference type="ARBA" id="ARBA00022563"/>
    </source>
</evidence>
<dbReference type="PATRIC" id="fig|1604020.3.peg.1961"/>
<evidence type="ECO:0000256" key="12">
    <source>
        <dbReference type="HAMAP-Rule" id="MF_01576"/>
    </source>
</evidence>
<keyword evidence="4 12" id="KW-0028">Amino-acid biosynthesis</keyword>
<dbReference type="EMBL" id="JXQG01000007">
    <property type="protein sequence ID" value="KKZ12993.1"/>
    <property type="molecule type" value="Genomic_DNA"/>
</dbReference>
<dbReference type="FunFam" id="3.40.50.10860:FF:000005">
    <property type="entry name" value="C-1-tetrahydrofolate synthase, cytoplasmic, putative"/>
    <property type="match status" value="1"/>
</dbReference>
<dbReference type="SUPFAM" id="SSF51735">
    <property type="entry name" value="NAD(P)-binding Rossmann-fold domains"/>
    <property type="match status" value="1"/>
</dbReference>
<evidence type="ECO:0000256" key="1">
    <source>
        <dbReference type="ARBA" id="ARBA00004777"/>
    </source>
</evidence>
<dbReference type="Gene3D" id="3.40.50.10860">
    <property type="entry name" value="Leucine Dehydrogenase, chain A, domain 1"/>
    <property type="match status" value="1"/>
</dbReference>
<comment type="catalytic activity">
    <reaction evidence="12">
        <text>(6R)-5,10-methylene-5,6,7,8-tetrahydrofolate + NADP(+) = (6R)-5,10-methenyltetrahydrofolate + NADPH</text>
        <dbReference type="Rhea" id="RHEA:22812"/>
        <dbReference type="ChEBI" id="CHEBI:15636"/>
        <dbReference type="ChEBI" id="CHEBI:57455"/>
        <dbReference type="ChEBI" id="CHEBI:57783"/>
        <dbReference type="ChEBI" id="CHEBI:58349"/>
        <dbReference type="EC" id="1.5.1.5"/>
    </reaction>
</comment>
<evidence type="ECO:0000256" key="4">
    <source>
        <dbReference type="ARBA" id="ARBA00022605"/>
    </source>
</evidence>
<feature type="binding site" evidence="12">
    <location>
        <begin position="165"/>
        <end position="167"/>
    </location>
    <ligand>
        <name>NADP(+)</name>
        <dbReference type="ChEBI" id="CHEBI:58349"/>
    </ligand>
</feature>
<gene>
    <name evidence="12" type="primary">folD</name>
    <name evidence="15" type="ORF">TE42_02230</name>
</gene>
<dbReference type="GO" id="GO:0035999">
    <property type="term" value="P:tetrahydrofolate interconversion"/>
    <property type="evidence" value="ECO:0007669"/>
    <property type="project" value="UniProtKB-UniRule"/>
</dbReference>
<evidence type="ECO:0000256" key="6">
    <source>
        <dbReference type="ARBA" id="ARBA00022801"/>
    </source>
</evidence>
<keyword evidence="3 12" id="KW-0554">One-carbon metabolism</keyword>
<keyword evidence="7 12" id="KW-0521">NADP</keyword>
<evidence type="ECO:0000313" key="16">
    <source>
        <dbReference type="Proteomes" id="UP000035067"/>
    </source>
</evidence>
<dbReference type="PRINTS" id="PR00085">
    <property type="entry name" value="THFDHDRGNASE"/>
</dbReference>
<dbReference type="InterPro" id="IPR036291">
    <property type="entry name" value="NAD(P)-bd_dom_sf"/>
</dbReference>
<evidence type="ECO:0000256" key="9">
    <source>
        <dbReference type="ARBA" id="ARBA00023102"/>
    </source>
</evidence>
<dbReference type="GO" id="GO:0009086">
    <property type="term" value="P:methionine biosynthetic process"/>
    <property type="evidence" value="ECO:0007669"/>
    <property type="project" value="UniProtKB-KW"/>
</dbReference>
<accession>A0A0G2J5F8</accession>
<feature type="domain" description="Tetrahydrofolate dehydrogenase/cyclohydrolase catalytic" evidence="13">
    <location>
        <begin position="5"/>
        <end position="120"/>
    </location>
</feature>
<comment type="caution">
    <text evidence="12">Lacks conserved residue(s) required for the propagation of feature annotation.</text>
</comment>
<dbReference type="CDD" id="cd01080">
    <property type="entry name" value="NAD_bind_m-THF_DH_Cyclohyd"/>
    <property type="match status" value="1"/>
</dbReference>
<comment type="catalytic activity">
    <reaction evidence="12">
        <text>(6R)-5,10-methenyltetrahydrofolate + H2O = (6R)-10-formyltetrahydrofolate + H(+)</text>
        <dbReference type="Rhea" id="RHEA:23700"/>
        <dbReference type="ChEBI" id="CHEBI:15377"/>
        <dbReference type="ChEBI" id="CHEBI:15378"/>
        <dbReference type="ChEBI" id="CHEBI:57455"/>
        <dbReference type="ChEBI" id="CHEBI:195366"/>
        <dbReference type="EC" id="3.5.4.9"/>
    </reaction>
</comment>
<evidence type="ECO:0000256" key="7">
    <source>
        <dbReference type="ARBA" id="ARBA00022857"/>
    </source>
</evidence>